<evidence type="ECO:0000256" key="1">
    <source>
        <dbReference type="SAM" id="MobiDB-lite"/>
    </source>
</evidence>
<feature type="chain" id="PRO_5042888839" evidence="2">
    <location>
        <begin position="24"/>
        <end position="206"/>
    </location>
</feature>
<feature type="region of interest" description="Disordered" evidence="1">
    <location>
        <begin position="95"/>
        <end position="148"/>
    </location>
</feature>
<dbReference type="Proteomes" id="UP001428341">
    <property type="component" value="Unassembled WGS sequence"/>
</dbReference>
<dbReference type="EMBL" id="JBCGBO010000004">
    <property type="protein sequence ID" value="KAK9210579.1"/>
    <property type="molecule type" value="Genomic_DNA"/>
</dbReference>
<reference evidence="3 4" key="1">
    <citation type="submission" date="2024-05" db="EMBL/GenBank/DDBJ databases">
        <title>Haplotype-resolved chromosome-level genome assembly of Huyou (Citrus changshanensis).</title>
        <authorList>
            <person name="Miao C."/>
            <person name="Chen W."/>
            <person name="Wu Y."/>
            <person name="Wang L."/>
            <person name="Zhao S."/>
            <person name="Grierson D."/>
            <person name="Xu C."/>
            <person name="Chen K."/>
        </authorList>
    </citation>
    <scope>NUCLEOTIDE SEQUENCE [LARGE SCALE GENOMIC DNA]</scope>
    <source>
        <strain evidence="3">01-14</strain>
        <tissue evidence="3">Leaf</tissue>
    </source>
</reference>
<evidence type="ECO:0000313" key="4">
    <source>
        <dbReference type="Proteomes" id="UP001428341"/>
    </source>
</evidence>
<evidence type="ECO:0000313" key="3">
    <source>
        <dbReference type="EMBL" id="KAK9210579.1"/>
    </source>
</evidence>
<keyword evidence="2" id="KW-0732">Signal</keyword>
<feature type="compositionally biased region" description="Basic residues" evidence="1">
    <location>
        <begin position="106"/>
        <end position="118"/>
    </location>
</feature>
<evidence type="ECO:0000256" key="2">
    <source>
        <dbReference type="SAM" id="SignalP"/>
    </source>
</evidence>
<accession>A0AAP0QNX2</accession>
<feature type="signal peptide" evidence="2">
    <location>
        <begin position="1"/>
        <end position="23"/>
    </location>
</feature>
<comment type="caution">
    <text evidence="3">The sequence shown here is derived from an EMBL/GenBank/DDBJ whole genome shotgun (WGS) entry which is preliminary data.</text>
</comment>
<sequence>MAKMSRAFTILLVSLVVISQSLSISSDHASGLTVIQAQHSQQQLLEARQLLKSSDHHDQDQPPAMHWIQERKIHSSPFDPRDLKKLRTYMKKRATTSAGRGYIATRGRRHRTSHRRRPSLGNNSDLPDKAWPQPRDRDPWMPAEGTKMKTRPWPGRWPLYGVMEKVKDVSNDLTVDEFVPVAPSFGNRSACIASSFLSLLNPFEII</sequence>
<keyword evidence="4" id="KW-1185">Reference proteome</keyword>
<name>A0AAP0QNX2_9ROSI</name>
<organism evidence="3 4">
    <name type="scientific">Citrus x changshan-huyou</name>
    <dbReference type="NCBI Taxonomy" id="2935761"/>
    <lineage>
        <taxon>Eukaryota</taxon>
        <taxon>Viridiplantae</taxon>
        <taxon>Streptophyta</taxon>
        <taxon>Embryophyta</taxon>
        <taxon>Tracheophyta</taxon>
        <taxon>Spermatophyta</taxon>
        <taxon>Magnoliopsida</taxon>
        <taxon>eudicotyledons</taxon>
        <taxon>Gunneridae</taxon>
        <taxon>Pentapetalae</taxon>
        <taxon>rosids</taxon>
        <taxon>malvids</taxon>
        <taxon>Sapindales</taxon>
        <taxon>Rutaceae</taxon>
        <taxon>Aurantioideae</taxon>
        <taxon>Citrus</taxon>
    </lineage>
</organism>
<proteinExistence type="predicted"/>
<gene>
    <name evidence="3" type="ORF">WN944_002950</name>
</gene>
<dbReference type="AlphaFoldDB" id="A0AAP0QNX2"/>
<protein>
    <submittedName>
        <fullName evidence="3">Uncharacterized protein</fullName>
    </submittedName>
</protein>